<dbReference type="EMBL" id="KN817611">
    <property type="protein sequence ID" value="KJA17012.1"/>
    <property type="molecule type" value="Genomic_DNA"/>
</dbReference>
<evidence type="ECO:0000313" key="2">
    <source>
        <dbReference type="EMBL" id="KJA17012.1"/>
    </source>
</evidence>
<sequence>PCPPSAQPACSRRRAGPLIDMRVRPTPPLRPVPCTQRPSLSLPRLDAARRPVRWRASALPLPIRRPSTSPLSFPVQPGRPFHHNATSLPLYARLSPAYAAPLRLLYANRPSLSLRRLVVRRRRSYCLLPPLPPPIRS</sequence>
<dbReference type="Proteomes" id="UP000054270">
    <property type="component" value="Unassembled WGS sequence"/>
</dbReference>
<dbReference type="AlphaFoldDB" id="A0A0D2KQU8"/>
<reference evidence="3" key="1">
    <citation type="submission" date="2014-04" db="EMBL/GenBank/DDBJ databases">
        <title>Evolutionary Origins and Diversification of the Mycorrhizal Mutualists.</title>
        <authorList>
            <consortium name="DOE Joint Genome Institute"/>
            <consortium name="Mycorrhizal Genomics Consortium"/>
            <person name="Kohler A."/>
            <person name="Kuo A."/>
            <person name="Nagy L.G."/>
            <person name="Floudas D."/>
            <person name="Copeland A."/>
            <person name="Barry K.W."/>
            <person name="Cichocki N."/>
            <person name="Veneault-Fourrey C."/>
            <person name="LaButti K."/>
            <person name="Lindquist E.A."/>
            <person name="Lipzen A."/>
            <person name="Lundell T."/>
            <person name="Morin E."/>
            <person name="Murat C."/>
            <person name="Riley R."/>
            <person name="Ohm R."/>
            <person name="Sun H."/>
            <person name="Tunlid A."/>
            <person name="Henrissat B."/>
            <person name="Grigoriev I.V."/>
            <person name="Hibbett D.S."/>
            <person name="Martin F."/>
        </authorList>
    </citation>
    <scope>NUCLEOTIDE SEQUENCE [LARGE SCALE GENOMIC DNA]</scope>
    <source>
        <strain evidence="3">FD-334 SS-4</strain>
    </source>
</reference>
<keyword evidence="3" id="KW-1185">Reference proteome</keyword>
<organism evidence="2 3">
    <name type="scientific">Hypholoma sublateritium (strain FD-334 SS-4)</name>
    <dbReference type="NCBI Taxonomy" id="945553"/>
    <lineage>
        <taxon>Eukaryota</taxon>
        <taxon>Fungi</taxon>
        <taxon>Dikarya</taxon>
        <taxon>Basidiomycota</taxon>
        <taxon>Agaricomycotina</taxon>
        <taxon>Agaricomycetes</taxon>
        <taxon>Agaricomycetidae</taxon>
        <taxon>Agaricales</taxon>
        <taxon>Agaricineae</taxon>
        <taxon>Strophariaceae</taxon>
        <taxon>Hypholoma</taxon>
    </lineage>
</organism>
<protein>
    <submittedName>
        <fullName evidence="2">Uncharacterized protein</fullName>
    </submittedName>
</protein>
<gene>
    <name evidence="2" type="ORF">HYPSUDRAFT_146982</name>
</gene>
<feature type="non-terminal residue" evidence="2">
    <location>
        <position position="1"/>
    </location>
</feature>
<proteinExistence type="predicted"/>
<name>A0A0D2KQU8_HYPSF</name>
<evidence type="ECO:0000313" key="3">
    <source>
        <dbReference type="Proteomes" id="UP000054270"/>
    </source>
</evidence>
<evidence type="ECO:0000256" key="1">
    <source>
        <dbReference type="SAM" id="MobiDB-lite"/>
    </source>
</evidence>
<feature type="region of interest" description="Disordered" evidence="1">
    <location>
        <begin position="1"/>
        <end position="38"/>
    </location>
</feature>
<accession>A0A0D2KQU8</accession>